<name>A0A4Y2VFJ5_ARAVE</name>
<dbReference type="Pfam" id="PF03564">
    <property type="entry name" value="DUF1759"/>
    <property type="match status" value="1"/>
</dbReference>
<dbReference type="Proteomes" id="UP000499080">
    <property type="component" value="Unassembled WGS sequence"/>
</dbReference>
<dbReference type="InterPro" id="IPR005312">
    <property type="entry name" value="DUF1759"/>
</dbReference>
<organism evidence="1 2">
    <name type="scientific">Araneus ventricosus</name>
    <name type="common">Orbweaver spider</name>
    <name type="synonym">Epeira ventricosa</name>
    <dbReference type="NCBI Taxonomy" id="182803"/>
    <lineage>
        <taxon>Eukaryota</taxon>
        <taxon>Metazoa</taxon>
        <taxon>Ecdysozoa</taxon>
        <taxon>Arthropoda</taxon>
        <taxon>Chelicerata</taxon>
        <taxon>Arachnida</taxon>
        <taxon>Araneae</taxon>
        <taxon>Araneomorphae</taxon>
        <taxon>Entelegynae</taxon>
        <taxon>Araneoidea</taxon>
        <taxon>Araneidae</taxon>
        <taxon>Araneus</taxon>
    </lineage>
</organism>
<reference evidence="1 2" key="1">
    <citation type="journal article" date="2019" name="Sci. Rep.">
        <title>Orb-weaving spider Araneus ventricosus genome elucidates the spidroin gene catalogue.</title>
        <authorList>
            <person name="Kono N."/>
            <person name="Nakamura H."/>
            <person name="Ohtoshi R."/>
            <person name="Moran D.A.P."/>
            <person name="Shinohara A."/>
            <person name="Yoshida Y."/>
            <person name="Fujiwara M."/>
            <person name="Mori M."/>
            <person name="Tomita M."/>
            <person name="Arakawa K."/>
        </authorList>
    </citation>
    <scope>NUCLEOTIDE SEQUENCE [LARGE SCALE GENOMIC DNA]</scope>
</reference>
<dbReference type="OrthoDB" id="6509587at2759"/>
<gene>
    <name evidence="1" type="ORF">AVEN_188402_1</name>
</gene>
<accession>A0A4Y2VFJ5</accession>
<protein>
    <submittedName>
        <fullName evidence="1">Uncharacterized protein</fullName>
    </submittedName>
</protein>
<sequence>MVLSKEENTTWNSDATTYPARNITALYLNSLCWTCAEEEQYALRKHQDRVGSFVGFSLTSQLLLAFEDFNIYSRRKKYKVAFNDVSLRYKLPKDENKKWNDDLKEWLDFWSQFSRYVTILALENKFQNLIQSAQEGSKVRELVISFQLTSQNYPKIIESMKDRFGQEDMVVEMYIRELLRLVTKNIGRSLPIHAVYDKLESVIIALE</sequence>
<evidence type="ECO:0000313" key="1">
    <source>
        <dbReference type="EMBL" id="GBO24063.1"/>
    </source>
</evidence>
<dbReference type="AlphaFoldDB" id="A0A4Y2VFJ5"/>
<dbReference type="EMBL" id="BGPR01047056">
    <property type="protein sequence ID" value="GBO24063.1"/>
    <property type="molecule type" value="Genomic_DNA"/>
</dbReference>
<evidence type="ECO:0000313" key="2">
    <source>
        <dbReference type="Proteomes" id="UP000499080"/>
    </source>
</evidence>
<comment type="caution">
    <text evidence="1">The sequence shown here is derived from an EMBL/GenBank/DDBJ whole genome shotgun (WGS) entry which is preliminary data.</text>
</comment>
<keyword evidence="2" id="KW-1185">Reference proteome</keyword>
<proteinExistence type="predicted"/>